<evidence type="ECO:0000313" key="5">
    <source>
        <dbReference type="Proteomes" id="UP001281410"/>
    </source>
</evidence>
<dbReference type="GO" id="GO:0003677">
    <property type="term" value="F:DNA binding"/>
    <property type="evidence" value="ECO:0007669"/>
    <property type="project" value="UniProtKB-KW"/>
</dbReference>
<keyword evidence="1" id="KW-0815">Transposition</keyword>
<sequence length="255" mass="29573">MYFKVRSFVNEHSCLLEEIHRRHRQASAVIIGEVVAPRLQQQDGRLMCPKDIIADMKTIYGIQIMYRASLRSFQRCMRPIIAVDGTHLKERFGGIIFVATSQDGNKQGSLGHIDDLVFISDRHASIEARISKVFPYATHTICCWHFAENVNKGFHRKDVAAIMDKAARAYTELKYNRYMEELRNLYKNAFDYVEVAGPHKWSSVHCLQRRNMLQCLFHDRHRVAQSIRHQLSDAAHLVILKRVEKCGYMTVNPVD</sequence>
<dbReference type="PANTHER" id="PTHR31973:SF187">
    <property type="entry name" value="MUTATOR TRANSPOSASE MUDRA PROTEIN"/>
    <property type="match status" value="1"/>
</dbReference>
<dbReference type="GO" id="GO:0004803">
    <property type="term" value="F:transposase activity"/>
    <property type="evidence" value="ECO:0007669"/>
    <property type="project" value="InterPro"/>
</dbReference>
<keyword evidence="5" id="KW-1185">Reference proteome</keyword>
<gene>
    <name evidence="4" type="ORF">Dsin_030097</name>
</gene>
<dbReference type="GO" id="GO:0006313">
    <property type="term" value="P:DNA transposition"/>
    <property type="evidence" value="ECO:0007669"/>
    <property type="project" value="InterPro"/>
</dbReference>
<comment type="caution">
    <text evidence="4">The sequence shown here is derived from an EMBL/GenBank/DDBJ whole genome shotgun (WGS) entry which is preliminary data.</text>
</comment>
<dbReference type="EMBL" id="JANJYJ010000010">
    <property type="protein sequence ID" value="KAK3182811.1"/>
    <property type="molecule type" value="Genomic_DNA"/>
</dbReference>
<protein>
    <submittedName>
        <fullName evidence="4">Uncharacterized protein</fullName>
    </submittedName>
</protein>
<reference evidence="4" key="1">
    <citation type="journal article" date="2023" name="Plant J.">
        <title>Genome sequences and population genomics provide insights into the demographic history, inbreeding, and mutation load of two 'living fossil' tree species of Dipteronia.</title>
        <authorList>
            <person name="Feng Y."/>
            <person name="Comes H.P."/>
            <person name="Chen J."/>
            <person name="Zhu S."/>
            <person name="Lu R."/>
            <person name="Zhang X."/>
            <person name="Li P."/>
            <person name="Qiu J."/>
            <person name="Olsen K.M."/>
            <person name="Qiu Y."/>
        </authorList>
    </citation>
    <scope>NUCLEOTIDE SEQUENCE</scope>
    <source>
        <strain evidence="4">NBL</strain>
    </source>
</reference>
<name>A0AAD9ZI23_9ROSI</name>
<evidence type="ECO:0000313" key="4">
    <source>
        <dbReference type="EMBL" id="KAK3182811.1"/>
    </source>
</evidence>
<keyword evidence="3" id="KW-0233">DNA recombination</keyword>
<keyword evidence="2" id="KW-0238">DNA-binding</keyword>
<dbReference type="AlphaFoldDB" id="A0AAD9ZI23"/>
<evidence type="ECO:0000256" key="3">
    <source>
        <dbReference type="ARBA" id="ARBA00023172"/>
    </source>
</evidence>
<proteinExistence type="predicted"/>
<evidence type="ECO:0000256" key="2">
    <source>
        <dbReference type="ARBA" id="ARBA00023125"/>
    </source>
</evidence>
<organism evidence="4 5">
    <name type="scientific">Dipteronia sinensis</name>
    <dbReference type="NCBI Taxonomy" id="43782"/>
    <lineage>
        <taxon>Eukaryota</taxon>
        <taxon>Viridiplantae</taxon>
        <taxon>Streptophyta</taxon>
        <taxon>Embryophyta</taxon>
        <taxon>Tracheophyta</taxon>
        <taxon>Spermatophyta</taxon>
        <taxon>Magnoliopsida</taxon>
        <taxon>eudicotyledons</taxon>
        <taxon>Gunneridae</taxon>
        <taxon>Pentapetalae</taxon>
        <taxon>rosids</taxon>
        <taxon>malvids</taxon>
        <taxon>Sapindales</taxon>
        <taxon>Sapindaceae</taxon>
        <taxon>Hippocastanoideae</taxon>
        <taxon>Acereae</taxon>
        <taxon>Dipteronia</taxon>
    </lineage>
</organism>
<dbReference type="InterPro" id="IPR001207">
    <property type="entry name" value="Transposase_mutator"/>
</dbReference>
<dbReference type="Pfam" id="PF00872">
    <property type="entry name" value="Transposase_mut"/>
    <property type="match status" value="1"/>
</dbReference>
<accession>A0AAD9ZI23</accession>
<dbReference type="PANTHER" id="PTHR31973">
    <property type="entry name" value="POLYPROTEIN, PUTATIVE-RELATED"/>
    <property type="match status" value="1"/>
</dbReference>
<evidence type="ECO:0000256" key="1">
    <source>
        <dbReference type="ARBA" id="ARBA00022578"/>
    </source>
</evidence>
<dbReference type="Proteomes" id="UP001281410">
    <property type="component" value="Unassembled WGS sequence"/>
</dbReference>